<sequence>MKGVLKLVIFTSLKLPIVSVTSTFVRRTYDMSSFINLLKLPRRHTSQITSLQLLRHGRRKQKNAFKRYLAKLRDETASGRTRNDEDRDMTGNLTEFDANINSQSNTQNVKTRFRARVAYCGTPFHGWQLQPGRSTVQGEIEAAFSRRFHRRIPVVGAGRTDSGVHARGQAIHFDLYANEIPFKKPLPPQVEGVDGLTMSYNDKEASENFCRELETSMNRMMSLDIRMFQLELAPYTWDDTQSNGEENGDGDQETNELETQNNISMPRLNPRPWHVIQRAESKWYSYRFALGPTLWNPMERFTRTHFVHRPSFASTNGNVGPYALTQEDIQRLQSILKLYEGTNDFSAFGGQLEQNAKKRSGFSAINTTRTVYKVELVKEPNYYFGQYDLKSTPPRHQQHGFIGEEGNYRIDFLLNGALYKMVRNMVGTAIEVWLGRMTEQQLMQLLRTEQNDEQKMGRKDNPCKPAPPEGLTLECVYYADKF</sequence>
<protein>
    <recommendedName>
        <fullName evidence="4">tRNA pseudouridine synthase</fullName>
        <ecNumber evidence="4">5.4.99.12</ecNumber>
    </recommendedName>
</protein>
<reference evidence="7 8" key="1">
    <citation type="journal article" date="2020" name="G3 (Bethesda)">
        <title>Improved Reference Genome for Cyclotella cryptica CCMP332, a Model for Cell Wall Morphogenesis, Salinity Adaptation, and Lipid Production in Diatoms (Bacillariophyta).</title>
        <authorList>
            <person name="Roberts W.R."/>
            <person name="Downey K.M."/>
            <person name="Ruck E.C."/>
            <person name="Traller J.C."/>
            <person name="Alverson A.J."/>
        </authorList>
    </citation>
    <scope>NUCLEOTIDE SEQUENCE [LARGE SCALE GENOMIC DNA]</scope>
    <source>
        <strain evidence="7 8">CCMP332</strain>
    </source>
</reference>
<dbReference type="InterPro" id="IPR020094">
    <property type="entry name" value="TruA/RsuA/RluB/E/F_N"/>
</dbReference>
<dbReference type="HAMAP" id="MF_00171">
    <property type="entry name" value="TruA"/>
    <property type="match status" value="1"/>
</dbReference>
<evidence type="ECO:0000313" key="8">
    <source>
        <dbReference type="Proteomes" id="UP001516023"/>
    </source>
</evidence>
<dbReference type="Gene3D" id="3.30.70.660">
    <property type="entry name" value="Pseudouridine synthase I, catalytic domain, C-terminal subdomain"/>
    <property type="match status" value="1"/>
</dbReference>
<dbReference type="InterPro" id="IPR020103">
    <property type="entry name" value="PsdUridine_synth_cat_dom_sf"/>
</dbReference>
<feature type="signal peptide" evidence="5">
    <location>
        <begin position="1"/>
        <end position="22"/>
    </location>
</feature>
<evidence type="ECO:0000256" key="3">
    <source>
        <dbReference type="ARBA" id="ARBA00023235"/>
    </source>
</evidence>
<proteinExistence type="inferred from homology"/>
<keyword evidence="3 4" id="KW-0413">Isomerase</keyword>
<dbReference type="SUPFAM" id="SSF55120">
    <property type="entry name" value="Pseudouridine synthase"/>
    <property type="match status" value="2"/>
</dbReference>
<comment type="similarity">
    <text evidence="1 4">Belongs to the tRNA pseudouridine synthase TruA family.</text>
</comment>
<dbReference type="InterPro" id="IPR001406">
    <property type="entry name" value="PsdUridine_synth_TruA"/>
</dbReference>
<evidence type="ECO:0000256" key="5">
    <source>
        <dbReference type="SAM" id="SignalP"/>
    </source>
</evidence>
<feature type="chain" id="PRO_5044810633" description="tRNA pseudouridine synthase" evidence="5">
    <location>
        <begin position="23"/>
        <end position="482"/>
    </location>
</feature>
<keyword evidence="2 4" id="KW-0819">tRNA processing</keyword>
<dbReference type="GO" id="GO:0160147">
    <property type="term" value="F:tRNA pseudouridine(38-40) synthase activity"/>
    <property type="evidence" value="ECO:0007669"/>
    <property type="project" value="UniProtKB-EC"/>
</dbReference>
<dbReference type="EC" id="5.4.99.12" evidence="4"/>
<dbReference type="AlphaFoldDB" id="A0ABD3PAY7"/>
<comment type="catalytic activity">
    <reaction evidence="4">
        <text>uridine(38/39/40) in tRNA = pseudouridine(38/39/40) in tRNA</text>
        <dbReference type="Rhea" id="RHEA:22376"/>
        <dbReference type="Rhea" id="RHEA-COMP:10085"/>
        <dbReference type="Rhea" id="RHEA-COMP:10087"/>
        <dbReference type="ChEBI" id="CHEBI:65314"/>
        <dbReference type="ChEBI" id="CHEBI:65315"/>
        <dbReference type="EC" id="5.4.99.12"/>
    </reaction>
</comment>
<feature type="domain" description="Pseudouridine synthase I TruA alpha/beta" evidence="6">
    <location>
        <begin position="336"/>
        <end position="478"/>
    </location>
</feature>
<dbReference type="Pfam" id="PF01416">
    <property type="entry name" value="PseudoU_synth_1"/>
    <property type="match status" value="1"/>
</dbReference>
<dbReference type="EMBL" id="JABMIG020000217">
    <property type="protein sequence ID" value="KAL3785318.1"/>
    <property type="molecule type" value="Genomic_DNA"/>
</dbReference>
<evidence type="ECO:0000256" key="4">
    <source>
        <dbReference type="RuleBase" id="RU003792"/>
    </source>
</evidence>
<gene>
    <name evidence="7" type="ORF">HJC23_008882</name>
</gene>
<comment type="caution">
    <text evidence="7">The sequence shown here is derived from an EMBL/GenBank/DDBJ whole genome shotgun (WGS) entry which is preliminary data.</text>
</comment>
<dbReference type="InterPro" id="IPR020097">
    <property type="entry name" value="PsdUridine_synth_TruA_a/b_dom"/>
</dbReference>
<evidence type="ECO:0000259" key="6">
    <source>
        <dbReference type="Pfam" id="PF01416"/>
    </source>
</evidence>
<dbReference type="InterPro" id="IPR020095">
    <property type="entry name" value="PsdUridine_synth_TruA_C"/>
</dbReference>
<evidence type="ECO:0000313" key="7">
    <source>
        <dbReference type="EMBL" id="KAL3785318.1"/>
    </source>
</evidence>
<dbReference type="Proteomes" id="UP001516023">
    <property type="component" value="Unassembled WGS sequence"/>
</dbReference>
<keyword evidence="5" id="KW-0732">Signal</keyword>
<dbReference type="Gene3D" id="3.30.70.580">
    <property type="entry name" value="Pseudouridine synthase I, catalytic domain, N-terminal subdomain"/>
    <property type="match status" value="1"/>
</dbReference>
<dbReference type="GO" id="GO:0008033">
    <property type="term" value="P:tRNA processing"/>
    <property type="evidence" value="ECO:0007669"/>
    <property type="project" value="UniProtKB-KW"/>
</dbReference>
<dbReference type="PANTHER" id="PTHR11142:SF0">
    <property type="entry name" value="TRNA PSEUDOURIDINE SYNTHASE-LIKE 1"/>
    <property type="match status" value="1"/>
</dbReference>
<evidence type="ECO:0000256" key="2">
    <source>
        <dbReference type="ARBA" id="ARBA00022694"/>
    </source>
</evidence>
<keyword evidence="8" id="KW-1185">Reference proteome</keyword>
<dbReference type="PANTHER" id="PTHR11142">
    <property type="entry name" value="PSEUDOURIDYLATE SYNTHASE"/>
    <property type="match status" value="1"/>
</dbReference>
<accession>A0ABD3PAY7</accession>
<organism evidence="7 8">
    <name type="scientific">Cyclotella cryptica</name>
    <dbReference type="NCBI Taxonomy" id="29204"/>
    <lineage>
        <taxon>Eukaryota</taxon>
        <taxon>Sar</taxon>
        <taxon>Stramenopiles</taxon>
        <taxon>Ochrophyta</taxon>
        <taxon>Bacillariophyta</taxon>
        <taxon>Coscinodiscophyceae</taxon>
        <taxon>Thalassiosirophycidae</taxon>
        <taxon>Stephanodiscales</taxon>
        <taxon>Stephanodiscaceae</taxon>
        <taxon>Cyclotella</taxon>
    </lineage>
</organism>
<name>A0ABD3PAY7_9STRA</name>
<evidence type="ECO:0000256" key="1">
    <source>
        <dbReference type="ARBA" id="ARBA00009375"/>
    </source>
</evidence>